<reference evidence="10 11" key="1">
    <citation type="submission" date="2019-03" db="EMBL/GenBank/DDBJ databases">
        <title>Sequencing the genomes of 1000 actinobacteria strains.</title>
        <authorList>
            <person name="Klenk H.-P."/>
        </authorList>
    </citation>
    <scope>NUCLEOTIDE SEQUENCE [LARGE SCALE GENOMIC DNA]</scope>
    <source>
        <strain evidence="10 11">DSM 44969</strain>
    </source>
</reference>
<dbReference type="Proteomes" id="UP000295560">
    <property type="component" value="Unassembled WGS sequence"/>
</dbReference>
<sequence>MATPTSSEPTTSAPTARTPETERPGGTRNRRVLAATVAAQSIEYYDFLIYGTAATLALNSQFFPSVDPVVGVLAAFATFAVGFAGRPIGAAIFGHLGDRYGRKPALLGAIMLMAASTLLIGLLPTYAVIGLAAPVLLTVMRVLQGISVGGQWGGATLLALENAPPNRRALYGSLPQLGVVVGLVGGTLVFLLVNSLTTPEQFAAWGWRIPFLLTVLMFPVAFVLHRYVEDSPEFRRAETAIEERRSQSSVVRTLRNPKQMLLVVFGYLPATISFYVIATGMIDYGTRELGLPKNTMLTAVMLSMIAFGVGTVGGAWVADVIGHRKVYGIGAALAGLWMFALFPLVETRSFGLIVLGASVGQLAVGLMFGPGTAIWAAMFPPETRYAGVSLGTQFSNIIGGGLAPFIMVALFAATGTSLSTSAYVAVAAVLSLIALMLIRLPAREAKERTA</sequence>
<evidence type="ECO:0000256" key="5">
    <source>
        <dbReference type="ARBA" id="ARBA00022989"/>
    </source>
</evidence>
<feature type="transmembrane region" description="Helical" evidence="8">
    <location>
        <begin position="172"/>
        <end position="193"/>
    </location>
</feature>
<keyword evidence="4 8" id="KW-0812">Transmembrane</keyword>
<dbReference type="CDD" id="cd17369">
    <property type="entry name" value="MFS_ShiA_like"/>
    <property type="match status" value="1"/>
</dbReference>
<evidence type="ECO:0000313" key="10">
    <source>
        <dbReference type="EMBL" id="TCK25765.1"/>
    </source>
</evidence>
<keyword evidence="2" id="KW-0813">Transport</keyword>
<evidence type="ECO:0000256" key="4">
    <source>
        <dbReference type="ARBA" id="ARBA00022692"/>
    </source>
</evidence>
<dbReference type="InterPro" id="IPR020846">
    <property type="entry name" value="MFS_dom"/>
</dbReference>
<accession>A0A4R1HXD4</accession>
<dbReference type="GO" id="GO:0005886">
    <property type="term" value="C:plasma membrane"/>
    <property type="evidence" value="ECO:0007669"/>
    <property type="project" value="UniProtKB-SubCell"/>
</dbReference>
<dbReference type="SUPFAM" id="SSF103473">
    <property type="entry name" value="MFS general substrate transporter"/>
    <property type="match status" value="1"/>
</dbReference>
<evidence type="ECO:0000256" key="8">
    <source>
        <dbReference type="SAM" id="Phobius"/>
    </source>
</evidence>
<evidence type="ECO:0000256" key="3">
    <source>
        <dbReference type="ARBA" id="ARBA00022475"/>
    </source>
</evidence>
<dbReference type="PANTHER" id="PTHR43045">
    <property type="entry name" value="SHIKIMATE TRANSPORTER"/>
    <property type="match status" value="1"/>
</dbReference>
<evidence type="ECO:0000256" key="1">
    <source>
        <dbReference type="ARBA" id="ARBA00004651"/>
    </source>
</evidence>
<dbReference type="GO" id="GO:0022857">
    <property type="term" value="F:transmembrane transporter activity"/>
    <property type="evidence" value="ECO:0007669"/>
    <property type="project" value="InterPro"/>
</dbReference>
<dbReference type="PANTHER" id="PTHR43045:SF1">
    <property type="entry name" value="SHIKIMATE TRANSPORTER"/>
    <property type="match status" value="1"/>
</dbReference>
<feature type="transmembrane region" description="Helical" evidence="8">
    <location>
        <begin position="261"/>
        <end position="284"/>
    </location>
</feature>
<proteinExistence type="predicted"/>
<comment type="caution">
    <text evidence="10">The sequence shown here is derived from an EMBL/GenBank/DDBJ whole genome shotgun (WGS) entry which is preliminary data.</text>
</comment>
<dbReference type="AlphaFoldDB" id="A0A4R1HXD4"/>
<feature type="compositionally biased region" description="Low complexity" evidence="7">
    <location>
        <begin position="1"/>
        <end position="18"/>
    </location>
</feature>
<feature type="transmembrane region" description="Helical" evidence="8">
    <location>
        <begin position="205"/>
        <end position="228"/>
    </location>
</feature>
<gene>
    <name evidence="10" type="ORF">EV378_1587</name>
</gene>
<evidence type="ECO:0000256" key="2">
    <source>
        <dbReference type="ARBA" id="ARBA00022448"/>
    </source>
</evidence>
<dbReference type="OrthoDB" id="8953821at2"/>
<keyword evidence="5 8" id="KW-1133">Transmembrane helix</keyword>
<feature type="transmembrane region" description="Helical" evidence="8">
    <location>
        <begin position="135"/>
        <end position="160"/>
    </location>
</feature>
<feature type="transmembrane region" description="Helical" evidence="8">
    <location>
        <begin position="296"/>
        <end position="317"/>
    </location>
</feature>
<dbReference type="Pfam" id="PF07690">
    <property type="entry name" value="MFS_1"/>
    <property type="match status" value="1"/>
</dbReference>
<feature type="region of interest" description="Disordered" evidence="7">
    <location>
        <begin position="1"/>
        <end position="29"/>
    </location>
</feature>
<protein>
    <submittedName>
        <fullName evidence="10">Putative MFS family arabinose efflux permease</fullName>
    </submittedName>
</protein>
<evidence type="ECO:0000313" key="11">
    <source>
        <dbReference type="Proteomes" id="UP000295560"/>
    </source>
</evidence>
<dbReference type="InterPro" id="IPR005829">
    <property type="entry name" value="Sugar_transporter_CS"/>
</dbReference>
<evidence type="ECO:0000256" key="6">
    <source>
        <dbReference type="ARBA" id="ARBA00023136"/>
    </source>
</evidence>
<dbReference type="Pfam" id="PF00083">
    <property type="entry name" value="Sugar_tr"/>
    <property type="match status" value="1"/>
</dbReference>
<keyword evidence="3" id="KW-1003">Cell membrane</keyword>
<evidence type="ECO:0000256" key="7">
    <source>
        <dbReference type="SAM" id="MobiDB-lite"/>
    </source>
</evidence>
<dbReference type="PROSITE" id="PS00217">
    <property type="entry name" value="SUGAR_TRANSPORT_2"/>
    <property type="match status" value="1"/>
</dbReference>
<feature type="transmembrane region" description="Helical" evidence="8">
    <location>
        <begin position="397"/>
        <end position="414"/>
    </location>
</feature>
<name>A0A4R1HXD4_PSEEN</name>
<keyword evidence="6 8" id="KW-0472">Membrane</keyword>
<organism evidence="10 11">
    <name type="scientific">Pseudonocardia endophytica</name>
    <dbReference type="NCBI Taxonomy" id="401976"/>
    <lineage>
        <taxon>Bacteria</taxon>
        <taxon>Bacillati</taxon>
        <taxon>Actinomycetota</taxon>
        <taxon>Actinomycetes</taxon>
        <taxon>Pseudonocardiales</taxon>
        <taxon>Pseudonocardiaceae</taxon>
        <taxon>Pseudonocardia</taxon>
    </lineage>
</organism>
<dbReference type="PROSITE" id="PS50850">
    <property type="entry name" value="MFS"/>
    <property type="match status" value="1"/>
</dbReference>
<dbReference type="InterPro" id="IPR005828">
    <property type="entry name" value="MFS_sugar_transport-like"/>
</dbReference>
<feature type="domain" description="Major facilitator superfamily (MFS) profile" evidence="9">
    <location>
        <begin position="32"/>
        <end position="446"/>
    </location>
</feature>
<dbReference type="InterPro" id="IPR036259">
    <property type="entry name" value="MFS_trans_sf"/>
</dbReference>
<comment type="subcellular location">
    <subcellularLocation>
        <location evidence="1">Cell membrane</location>
        <topology evidence="1">Multi-pass membrane protein</topology>
    </subcellularLocation>
</comment>
<feature type="transmembrane region" description="Helical" evidence="8">
    <location>
        <begin position="69"/>
        <end position="93"/>
    </location>
</feature>
<feature type="transmembrane region" description="Helical" evidence="8">
    <location>
        <begin position="326"/>
        <end position="345"/>
    </location>
</feature>
<feature type="transmembrane region" description="Helical" evidence="8">
    <location>
        <begin position="105"/>
        <end position="129"/>
    </location>
</feature>
<dbReference type="EMBL" id="SMFZ01000001">
    <property type="protein sequence ID" value="TCK25765.1"/>
    <property type="molecule type" value="Genomic_DNA"/>
</dbReference>
<feature type="transmembrane region" description="Helical" evidence="8">
    <location>
        <begin position="420"/>
        <end position="438"/>
    </location>
</feature>
<dbReference type="Gene3D" id="1.20.1250.20">
    <property type="entry name" value="MFS general substrate transporter like domains"/>
    <property type="match status" value="2"/>
</dbReference>
<keyword evidence="11" id="KW-1185">Reference proteome</keyword>
<dbReference type="InterPro" id="IPR011701">
    <property type="entry name" value="MFS"/>
</dbReference>
<feature type="transmembrane region" description="Helical" evidence="8">
    <location>
        <begin position="351"/>
        <end position="376"/>
    </location>
</feature>
<evidence type="ECO:0000259" key="9">
    <source>
        <dbReference type="PROSITE" id="PS50850"/>
    </source>
</evidence>